<evidence type="ECO:0000256" key="13">
    <source>
        <dbReference type="PIRNR" id="PIRNR001365"/>
    </source>
</evidence>
<dbReference type="EMBL" id="BMFR01000008">
    <property type="protein sequence ID" value="GGG77145.1"/>
    <property type="molecule type" value="Genomic_DNA"/>
</dbReference>
<evidence type="ECO:0000256" key="4">
    <source>
        <dbReference type="ARBA" id="ARBA00012086"/>
    </source>
</evidence>
<accession>A0A917M4F3</accession>
<reference evidence="16" key="2">
    <citation type="submission" date="2020-09" db="EMBL/GenBank/DDBJ databases">
        <authorList>
            <person name="Sun Q."/>
            <person name="Zhou Y."/>
        </authorList>
    </citation>
    <scope>NUCLEOTIDE SEQUENCE</scope>
    <source>
        <strain evidence="16">CGMCC 1.12754</strain>
    </source>
</reference>
<keyword evidence="8 12" id="KW-0457">Lysine biosynthesis</keyword>
<feature type="binding site" evidence="12 15">
    <location>
        <position position="204"/>
    </location>
    <ligand>
        <name>pyruvate</name>
        <dbReference type="ChEBI" id="CHEBI:15361"/>
    </ligand>
</feature>
<comment type="catalytic activity">
    <reaction evidence="11 12">
        <text>L-aspartate 4-semialdehyde + pyruvate = (2S,4S)-4-hydroxy-2,3,4,5-tetrahydrodipicolinate + H2O + H(+)</text>
        <dbReference type="Rhea" id="RHEA:34171"/>
        <dbReference type="ChEBI" id="CHEBI:15361"/>
        <dbReference type="ChEBI" id="CHEBI:15377"/>
        <dbReference type="ChEBI" id="CHEBI:15378"/>
        <dbReference type="ChEBI" id="CHEBI:67139"/>
        <dbReference type="ChEBI" id="CHEBI:537519"/>
        <dbReference type="EC" id="4.3.3.7"/>
    </reaction>
</comment>
<evidence type="ECO:0000256" key="10">
    <source>
        <dbReference type="ARBA" id="ARBA00023270"/>
    </source>
</evidence>
<dbReference type="PROSITE" id="PS00666">
    <property type="entry name" value="DHDPS_2"/>
    <property type="match status" value="1"/>
</dbReference>
<gene>
    <name evidence="12 16" type="primary">dapA</name>
    <name evidence="16" type="ORF">GCM10011398_22750</name>
</gene>
<dbReference type="GO" id="GO:0019877">
    <property type="term" value="P:diaminopimelate biosynthetic process"/>
    <property type="evidence" value="ECO:0007669"/>
    <property type="project" value="UniProtKB-UniRule"/>
</dbReference>
<evidence type="ECO:0000256" key="1">
    <source>
        <dbReference type="ARBA" id="ARBA00003294"/>
    </source>
</evidence>
<reference evidence="16" key="1">
    <citation type="journal article" date="2014" name="Int. J. Syst. Evol. Microbiol.">
        <title>Complete genome sequence of Corynebacterium casei LMG S-19264T (=DSM 44701T), isolated from a smear-ripened cheese.</title>
        <authorList>
            <consortium name="US DOE Joint Genome Institute (JGI-PGF)"/>
            <person name="Walter F."/>
            <person name="Albersmeier A."/>
            <person name="Kalinowski J."/>
            <person name="Ruckert C."/>
        </authorList>
    </citation>
    <scope>NUCLEOTIDE SEQUENCE</scope>
    <source>
        <strain evidence="16">CGMCC 1.12754</strain>
    </source>
</reference>
<dbReference type="RefSeq" id="WP_188455518.1">
    <property type="nucleotide sequence ID" value="NZ_BMFR01000008.1"/>
</dbReference>
<dbReference type="EC" id="4.3.3.7" evidence="4 12"/>
<dbReference type="InterPro" id="IPR020624">
    <property type="entry name" value="Schiff_base-form_aldolases_CS"/>
</dbReference>
<comment type="function">
    <text evidence="1 12">Catalyzes the condensation of (S)-aspartate-beta-semialdehyde [(S)-ASA] and pyruvate to 4-hydroxy-tetrahydrodipicolinate (HTPA).</text>
</comment>
<evidence type="ECO:0000256" key="9">
    <source>
        <dbReference type="ARBA" id="ARBA00023239"/>
    </source>
</evidence>
<feature type="active site" description="Proton donor/acceptor" evidence="12 14">
    <location>
        <position position="134"/>
    </location>
</feature>
<dbReference type="PANTHER" id="PTHR12128">
    <property type="entry name" value="DIHYDRODIPICOLINATE SYNTHASE"/>
    <property type="match status" value="1"/>
</dbReference>
<evidence type="ECO:0000256" key="5">
    <source>
        <dbReference type="ARBA" id="ARBA00022490"/>
    </source>
</evidence>
<dbReference type="InterPro" id="IPR020625">
    <property type="entry name" value="Schiff_base-form_aldolases_AS"/>
</dbReference>
<dbReference type="PANTHER" id="PTHR12128:SF66">
    <property type="entry name" value="4-HYDROXY-2-OXOGLUTARATE ALDOLASE, MITOCHONDRIAL"/>
    <property type="match status" value="1"/>
</dbReference>
<evidence type="ECO:0000256" key="11">
    <source>
        <dbReference type="ARBA" id="ARBA00047836"/>
    </source>
</evidence>
<evidence type="ECO:0000256" key="14">
    <source>
        <dbReference type="PIRSR" id="PIRSR001365-1"/>
    </source>
</evidence>
<dbReference type="GO" id="GO:0008840">
    <property type="term" value="F:4-hydroxy-tetrahydrodipicolinate synthase activity"/>
    <property type="evidence" value="ECO:0007669"/>
    <property type="project" value="UniProtKB-UniRule"/>
</dbReference>
<evidence type="ECO:0000256" key="6">
    <source>
        <dbReference type="ARBA" id="ARBA00022605"/>
    </source>
</evidence>
<evidence type="ECO:0000256" key="15">
    <source>
        <dbReference type="PIRSR" id="PIRSR001365-2"/>
    </source>
</evidence>
<keyword evidence="10 12" id="KW-0704">Schiff base</keyword>
<evidence type="ECO:0000256" key="7">
    <source>
        <dbReference type="ARBA" id="ARBA00022915"/>
    </source>
</evidence>
<evidence type="ECO:0000256" key="8">
    <source>
        <dbReference type="ARBA" id="ARBA00023154"/>
    </source>
</evidence>
<comment type="subunit">
    <text evidence="12">Homotetramer; dimer of dimers.</text>
</comment>
<dbReference type="Pfam" id="PF00701">
    <property type="entry name" value="DHDPS"/>
    <property type="match status" value="1"/>
</dbReference>
<comment type="pathway">
    <text evidence="2 12">Amino-acid biosynthesis; L-lysine biosynthesis via DAP pathway; (S)-tetrahydrodipicolinate from L-aspartate: step 3/4.</text>
</comment>
<evidence type="ECO:0000256" key="3">
    <source>
        <dbReference type="ARBA" id="ARBA00007592"/>
    </source>
</evidence>
<evidence type="ECO:0000313" key="17">
    <source>
        <dbReference type="Proteomes" id="UP000622860"/>
    </source>
</evidence>
<dbReference type="PRINTS" id="PR00146">
    <property type="entry name" value="DHPICSNTHASE"/>
</dbReference>
<evidence type="ECO:0000256" key="2">
    <source>
        <dbReference type="ARBA" id="ARBA00005120"/>
    </source>
</evidence>
<dbReference type="AlphaFoldDB" id="A0A917M4F3"/>
<dbReference type="SMART" id="SM01130">
    <property type="entry name" value="DHDPS"/>
    <property type="match status" value="1"/>
</dbReference>
<feature type="binding site" evidence="12 15">
    <location>
        <position position="46"/>
    </location>
    <ligand>
        <name>pyruvate</name>
        <dbReference type="ChEBI" id="CHEBI:15361"/>
    </ligand>
</feature>
<dbReference type="HAMAP" id="MF_00418">
    <property type="entry name" value="DapA"/>
    <property type="match status" value="1"/>
</dbReference>
<comment type="caution">
    <text evidence="16">The sequence shown here is derived from an EMBL/GenBank/DDBJ whole genome shotgun (WGS) entry which is preliminary data.</text>
</comment>
<evidence type="ECO:0000256" key="12">
    <source>
        <dbReference type="HAMAP-Rule" id="MF_00418"/>
    </source>
</evidence>
<feature type="active site" description="Schiff-base intermediate with substrate" evidence="12 14">
    <location>
        <position position="162"/>
    </location>
</feature>
<proteinExistence type="inferred from homology"/>
<keyword evidence="7 12" id="KW-0220">Diaminopimelate biosynthesis</keyword>
<name>A0A917M4F3_9BACI</name>
<dbReference type="InterPro" id="IPR002220">
    <property type="entry name" value="DapA-like"/>
</dbReference>
<dbReference type="SUPFAM" id="SSF51569">
    <property type="entry name" value="Aldolase"/>
    <property type="match status" value="1"/>
</dbReference>
<comment type="caution">
    <text evidence="12">Was originally thought to be a dihydrodipicolinate synthase (DHDPS), catalyzing the condensation of (S)-aspartate-beta-semialdehyde [(S)-ASA] and pyruvate to dihydrodipicolinate (DHDP). However, it was shown in E.coli that the product of the enzymatic reaction is not dihydrodipicolinate but in fact (4S)-4-hydroxy-2,3,4,5-tetrahydro-(2S)-dipicolinic acid (HTPA), and that the consecutive dehydration reaction leading to DHDP is not spontaneous but catalyzed by DapB.</text>
</comment>
<dbReference type="InterPro" id="IPR013785">
    <property type="entry name" value="Aldolase_TIM"/>
</dbReference>
<dbReference type="Proteomes" id="UP000622860">
    <property type="component" value="Unassembled WGS sequence"/>
</dbReference>
<dbReference type="CDD" id="cd00950">
    <property type="entry name" value="DHDPS"/>
    <property type="match status" value="1"/>
</dbReference>
<protein>
    <recommendedName>
        <fullName evidence="4 12">4-hydroxy-tetrahydrodipicolinate synthase</fullName>
        <shortName evidence="12">HTPA synthase</shortName>
        <ecNumber evidence="4 12">4.3.3.7</ecNumber>
    </recommendedName>
</protein>
<comment type="similarity">
    <text evidence="3 12 13">Belongs to the DapA family.</text>
</comment>
<keyword evidence="6 12" id="KW-0028">Amino-acid biosynthesis</keyword>
<feature type="site" description="Part of a proton relay during catalysis" evidence="12">
    <location>
        <position position="108"/>
    </location>
</feature>
<keyword evidence="17" id="KW-1185">Reference proteome</keyword>
<dbReference type="PROSITE" id="PS00665">
    <property type="entry name" value="DHDPS_1"/>
    <property type="match status" value="1"/>
</dbReference>
<dbReference type="Gene3D" id="3.20.20.70">
    <property type="entry name" value="Aldolase class I"/>
    <property type="match status" value="1"/>
</dbReference>
<dbReference type="InterPro" id="IPR005263">
    <property type="entry name" value="DapA"/>
</dbReference>
<keyword evidence="5 12" id="KW-0963">Cytoplasm</keyword>
<comment type="subcellular location">
    <subcellularLocation>
        <location evidence="12">Cytoplasm</location>
    </subcellularLocation>
</comment>
<sequence length="300" mass="31864">MDFGQVLTAMITPFDQHGEIDFKATRKLINHLIANGSDGLVIAGTTGESPTLTTEEKAGLFKFVVDIAGGRVPVIAGTGSNNTKASITLTKQAQEAGVDGIMLVAPYYNKPSQEGLYQHFKAIADSTALPVMLYNIPGRSVVNMSVDTIVRLSQVKNIVSVKEASGNLDQMAEIISQTPDDFSLYSGDDGLTLPTLAIGGNGVVSVASHIIGNEMQNMVSSYQNGDVAGAEAMHRNLLPIMKALFQSPSPTPVKEALNMLGMDAGNNVRLPLIPLNAEEKNALQLALQPLLDRNKKAAGY</sequence>
<feature type="site" description="Part of a proton relay during catalysis" evidence="12">
    <location>
        <position position="45"/>
    </location>
</feature>
<keyword evidence="9 12" id="KW-0456">Lyase</keyword>
<dbReference type="PIRSF" id="PIRSF001365">
    <property type="entry name" value="DHDPS"/>
    <property type="match status" value="1"/>
</dbReference>
<evidence type="ECO:0000313" key="16">
    <source>
        <dbReference type="EMBL" id="GGG77145.1"/>
    </source>
</evidence>
<dbReference type="GO" id="GO:0009089">
    <property type="term" value="P:lysine biosynthetic process via diaminopimelate"/>
    <property type="evidence" value="ECO:0007669"/>
    <property type="project" value="UniProtKB-UniRule"/>
</dbReference>
<dbReference type="NCBIfam" id="TIGR00674">
    <property type="entry name" value="dapA"/>
    <property type="match status" value="1"/>
</dbReference>
<dbReference type="GO" id="GO:0005829">
    <property type="term" value="C:cytosol"/>
    <property type="evidence" value="ECO:0007669"/>
    <property type="project" value="TreeGrafter"/>
</dbReference>
<organism evidence="16 17">
    <name type="scientific">Virgibacillus oceani</name>
    <dbReference type="NCBI Taxonomy" id="1479511"/>
    <lineage>
        <taxon>Bacteria</taxon>
        <taxon>Bacillati</taxon>
        <taxon>Bacillota</taxon>
        <taxon>Bacilli</taxon>
        <taxon>Bacillales</taxon>
        <taxon>Bacillaceae</taxon>
        <taxon>Virgibacillus</taxon>
    </lineage>
</organism>